<dbReference type="Pfam" id="PF07729">
    <property type="entry name" value="FCD"/>
    <property type="match status" value="1"/>
</dbReference>
<dbReference type="CDD" id="cd07377">
    <property type="entry name" value="WHTH_GntR"/>
    <property type="match status" value="1"/>
</dbReference>
<dbReference type="SMART" id="SM00895">
    <property type="entry name" value="FCD"/>
    <property type="match status" value="1"/>
</dbReference>
<evidence type="ECO:0000256" key="2">
    <source>
        <dbReference type="ARBA" id="ARBA00023125"/>
    </source>
</evidence>
<dbReference type="Gene3D" id="1.10.10.10">
    <property type="entry name" value="Winged helix-like DNA-binding domain superfamily/Winged helix DNA-binding domain"/>
    <property type="match status" value="1"/>
</dbReference>
<keyword evidence="2" id="KW-0238">DNA-binding</keyword>
<dbReference type="GO" id="GO:0003700">
    <property type="term" value="F:DNA-binding transcription factor activity"/>
    <property type="evidence" value="ECO:0007669"/>
    <property type="project" value="InterPro"/>
</dbReference>
<keyword evidence="3" id="KW-0804">Transcription</keyword>
<dbReference type="SMART" id="SM00345">
    <property type="entry name" value="HTH_GNTR"/>
    <property type="match status" value="1"/>
</dbReference>
<dbReference type="PANTHER" id="PTHR43537:SF24">
    <property type="entry name" value="GLUCONATE OPERON TRANSCRIPTIONAL REPRESSOR"/>
    <property type="match status" value="1"/>
</dbReference>
<dbReference type="InterPro" id="IPR011711">
    <property type="entry name" value="GntR_C"/>
</dbReference>
<dbReference type="Gene3D" id="1.20.120.530">
    <property type="entry name" value="GntR ligand-binding domain-like"/>
    <property type="match status" value="1"/>
</dbReference>
<evidence type="ECO:0000256" key="4">
    <source>
        <dbReference type="SAM" id="MobiDB-lite"/>
    </source>
</evidence>
<comment type="caution">
    <text evidence="6">The sequence shown here is derived from an EMBL/GenBank/DDBJ whole genome shotgun (WGS) entry which is preliminary data.</text>
</comment>
<dbReference type="Proteomes" id="UP000192343">
    <property type="component" value="Unassembled WGS sequence"/>
</dbReference>
<evidence type="ECO:0000313" key="7">
    <source>
        <dbReference type="Proteomes" id="UP000192343"/>
    </source>
</evidence>
<dbReference type="OrthoDB" id="9781630at2"/>
<evidence type="ECO:0000313" key="6">
    <source>
        <dbReference type="EMBL" id="ORC35412.1"/>
    </source>
</evidence>
<accession>A0A1Y1RYE7</accession>
<reference evidence="6 7" key="1">
    <citation type="submission" date="2017-03" db="EMBL/GenBank/DDBJ databases">
        <title>Draft Genome sequence of Marispirochaeta sp. strain JC444.</title>
        <authorList>
            <person name="Shivani Y."/>
            <person name="Subhash Y."/>
            <person name="Sasikala C."/>
            <person name="Ramana C."/>
        </authorList>
    </citation>
    <scope>NUCLEOTIDE SEQUENCE [LARGE SCALE GENOMIC DNA]</scope>
    <source>
        <strain evidence="6 7">JC444</strain>
    </source>
</reference>
<evidence type="ECO:0000259" key="5">
    <source>
        <dbReference type="PROSITE" id="PS50949"/>
    </source>
</evidence>
<dbReference type="SUPFAM" id="SSF48008">
    <property type="entry name" value="GntR ligand-binding domain-like"/>
    <property type="match status" value="1"/>
</dbReference>
<proteinExistence type="predicted"/>
<dbReference type="InterPro" id="IPR000524">
    <property type="entry name" value="Tscrpt_reg_HTH_GntR"/>
</dbReference>
<dbReference type="SUPFAM" id="SSF46785">
    <property type="entry name" value="Winged helix' DNA-binding domain"/>
    <property type="match status" value="1"/>
</dbReference>
<sequence length="241" mass="27884">MSSLDQKIFQKFEKASRADTIYEIIKDGILQGVWKPGDKIDDQELAKRLGVSRLSVREALSKFVENLIIEKQHWKGYQVRQLQWEEIEGVMEIRVALESIAIEHVARNVTPELIIELEGALDQAVRDMEADDHAAFRVSDYTFHEILHRECGNIWITNIISNIRVLIEIIRQISQEEHFRDVAAASIAEHRAVLDCLRNGDTRAAAETLRQHFQKHTERVRSEYKQPETAEHTEDYAASEK</sequence>
<dbReference type="GO" id="GO:0003677">
    <property type="term" value="F:DNA binding"/>
    <property type="evidence" value="ECO:0007669"/>
    <property type="project" value="UniProtKB-KW"/>
</dbReference>
<evidence type="ECO:0000256" key="3">
    <source>
        <dbReference type="ARBA" id="ARBA00023163"/>
    </source>
</evidence>
<dbReference type="Pfam" id="PF00392">
    <property type="entry name" value="GntR"/>
    <property type="match status" value="1"/>
</dbReference>
<dbReference type="EMBL" id="MWQY01000009">
    <property type="protein sequence ID" value="ORC35412.1"/>
    <property type="molecule type" value="Genomic_DNA"/>
</dbReference>
<keyword evidence="7" id="KW-1185">Reference proteome</keyword>
<dbReference type="PROSITE" id="PS50949">
    <property type="entry name" value="HTH_GNTR"/>
    <property type="match status" value="1"/>
</dbReference>
<gene>
    <name evidence="6" type="ORF">B4O97_09585</name>
</gene>
<dbReference type="STRING" id="1963862.B4O97_09585"/>
<dbReference type="PANTHER" id="PTHR43537">
    <property type="entry name" value="TRANSCRIPTIONAL REGULATOR, GNTR FAMILY"/>
    <property type="match status" value="1"/>
</dbReference>
<keyword evidence="1" id="KW-0805">Transcription regulation</keyword>
<dbReference type="InterPro" id="IPR036390">
    <property type="entry name" value="WH_DNA-bd_sf"/>
</dbReference>
<feature type="domain" description="HTH gntR-type" evidence="5">
    <location>
        <begin position="15"/>
        <end position="82"/>
    </location>
</feature>
<feature type="region of interest" description="Disordered" evidence="4">
    <location>
        <begin position="216"/>
        <end position="241"/>
    </location>
</feature>
<organism evidence="6 7">
    <name type="scientific">Marispirochaeta aestuarii</name>
    <dbReference type="NCBI Taxonomy" id="1963862"/>
    <lineage>
        <taxon>Bacteria</taxon>
        <taxon>Pseudomonadati</taxon>
        <taxon>Spirochaetota</taxon>
        <taxon>Spirochaetia</taxon>
        <taxon>Spirochaetales</taxon>
        <taxon>Spirochaetaceae</taxon>
        <taxon>Marispirochaeta</taxon>
    </lineage>
</organism>
<dbReference type="RefSeq" id="WP_083050374.1">
    <property type="nucleotide sequence ID" value="NZ_MWQY01000009.1"/>
</dbReference>
<protein>
    <recommendedName>
        <fullName evidence="5">HTH gntR-type domain-containing protein</fullName>
    </recommendedName>
</protein>
<dbReference type="InterPro" id="IPR008920">
    <property type="entry name" value="TF_FadR/GntR_C"/>
</dbReference>
<evidence type="ECO:0000256" key="1">
    <source>
        <dbReference type="ARBA" id="ARBA00023015"/>
    </source>
</evidence>
<name>A0A1Y1RYE7_9SPIO</name>
<dbReference type="InterPro" id="IPR036388">
    <property type="entry name" value="WH-like_DNA-bd_sf"/>
</dbReference>
<dbReference type="AlphaFoldDB" id="A0A1Y1RYE7"/>